<dbReference type="InterPro" id="IPR036259">
    <property type="entry name" value="MFS_trans_sf"/>
</dbReference>
<comment type="caution">
    <text evidence="7">The sequence shown here is derived from an EMBL/GenBank/DDBJ whole genome shotgun (WGS) entry which is preliminary data.</text>
</comment>
<dbReference type="InterPro" id="IPR011701">
    <property type="entry name" value="MFS"/>
</dbReference>
<dbReference type="Gene3D" id="1.20.1250.20">
    <property type="entry name" value="MFS general substrate transporter like domains"/>
    <property type="match status" value="1"/>
</dbReference>
<name>A0ABP0FNZ8_CLALP</name>
<keyword evidence="2 6" id="KW-0812">Transmembrane</keyword>
<accession>A0ABP0FNZ8</accession>
<feature type="transmembrane region" description="Helical" evidence="6">
    <location>
        <begin position="129"/>
        <end position="149"/>
    </location>
</feature>
<organism evidence="7 8">
    <name type="scientific">Clavelina lepadiformis</name>
    <name type="common">Light-bulb sea squirt</name>
    <name type="synonym">Ascidia lepadiformis</name>
    <dbReference type="NCBI Taxonomy" id="159417"/>
    <lineage>
        <taxon>Eukaryota</taxon>
        <taxon>Metazoa</taxon>
        <taxon>Chordata</taxon>
        <taxon>Tunicata</taxon>
        <taxon>Ascidiacea</taxon>
        <taxon>Aplousobranchia</taxon>
        <taxon>Clavelinidae</taxon>
        <taxon>Clavelina</taxon>
    </lineage>
</organism>
<dbReference type="SUPFAM" id="SSF103473">
    <property type="entry name" value="MFS general substrate transporter"/>
    <property type="match status" value="1"/>
</dbReference>
<feature type="transmembrane region" description="Helical" evidence="6">
    <location>
        <begin position="38"/>
        <end position="59"/>
    </location>
</feature>
<reference evidence="7 8" key="1">
    <citation type="submission" date="2024-02" db="EMBL/GenBank/DDBJ databases">
        <authorList>
            <person name="Daric V."/>
            <person name="Darras S."/>
        </authorList>
    </citation>
    <scope>NUCLEOTIDE SEQUENCE [LARGE SCALE GENOMIC DNA]</scope>
</reference>
<dbReference type="EMBL" id="CAWYQH010000068">
    <property type="protein sequence ID" value="CAK8680147.1"/>
    <property type="molecule type" value="Genomic_DNA"/>
</dbReference>
<evidence type="ECO:0000313" key="7">
    <source>
        <dbReference type="EMBL" id="CAK8680147.1"/>
    </source>
</evidence>
<keyword evidence="3 6" id="KW-1133">Transmembrane helix</keyword>
<feature type="transmembrane region" description="Helical" evidence="6">
    <location>
        <begin position="101"/>
        <end position="122"/>
    </location>
</feature>
<feature type="transmembrane region" description="Helical" evidence="6">
    <location>
        <begin position="202"/>
        <end position="219"/>
    </location>
</feature>
<comment type="subcellular location">
    <subcellularLocation>
        <location evidence="1">Membrane</location>
        <topology evidence="1">Multi-pass membrane protein</topology>
    </subcellularLocation>
</comment>
<keyword evidence="8" id="KW-1185">Reference proteome</keyword>
<evidence type="ECO:0000256" key="1">
    <source>
        <dbReference type="ARBA" id="ARBA00004141"/>
    </source>
</evidence>
<dbReference type="Proteomes" id="UP001642483">
    <property type="component" value="Unassembled WGS sequence"/>
</dbReference>
<evidence type="ECO:0000256" key="6">
    <source>
        <dbReference type="SAM" id="Phobius"/>
    </source>
</evidence>
<keyword evidence="4 6" id="KW-0472">Membrane</keyword>
<comment type="similarity">
    <text evidence="5">Belongs to the major facilitator superfamily. SLC46A family.</text>
</comment>
<proteinExistence type="inferred from homology"/>
<evidence type="ECO:0000313" key="8">
    <source>
        <dbReference type="Proteomes" id="UP001642483"/>
    </source>
</evidence>
<dbReference type="PANTHER" id="PTHR23507:SF1">
    <property type="entry name" value="FI18259P1-RELATED"/>
    <property type="match status" value="1"/>
</dbReference>
<dbReference type="Pfam" id="PF07690">
    <property type="entry name" value="MFS_1"/>
    <property type="match status" value="1"/>
</dbReference>
<sequence length="225" mass="24729">MTTGNDTSSPVPEATVKKGHALALNPINILRKITVEPIFLCCMVITVMYSTISSQYIYYRLSKNYGFENGTKASECGLNNMTNTTRDLQNKVTAEANEWRLYLNIANFIPSFFTTILIGGWGDRVGRRLPLICSFTGYVVMLALYIVVVHLELDIIYLLIAQIAHCIGGGFSGILCSCYAYLADISTHEDRTVRIAIGEANLGLGSILGNLAGGFWIAAQVELRD</sequence>
<gene>
    <name evidence="7" type="ORF">CVLEPA_LOCUS10431</name>
</gene>
<evidence type="ECO:0008006" key="9">
    <source>
        <dbReference type="Google" id="ProtNLM"/>
    </source>
</evidence>
<feature type="transmembrane region" description="Helical" evidence="6">
    <location>
        <begin position="155"/>
        <end position="182"/>
    </location>
</feature>
<dbReference type="PANTHER" id="PTHR23507">
    <property type="entry name" value="ZGC:174356"/>
    <property type="match status" value="1"/>
</dbReference>
<evidence type="ECO:0000256" key="5">
    <source>
        <dbReference type="ARBA" id="ARBA00038227"/>
    </source>
</evidence>
<evidence type="ECO:0000256" key="2">
    <source>
        <dbReference type="ARBA" id="ARBA00022692"/>
    </source>
</evidence>
<evidence type="ECO:0000256" key="4">
    <source>
        <dbReference type="ARBA" id="ARBA00023136"/>
    </source>
</evidence>
<evidence type="ECO:0000256" key="3">
    <source>
        <dbReference type="ARBA" id="ARBA00022989"/>
    </source>
</evidence>
<protein>
    <recommendedName>
        <fullName evidence="9">Proton-coupled folate transporter</fullName>
    </recommendedName>
</protein>